<accession>A0ABV6JQ41</accession>
<comment type="caution">
    <text evidence="2">The sequence shown here is derived from an EMBL/GenBank/DDBJ whole genome shotgun (WGS) entry which is preliminary data.</text>
</comment>
<gene>
    <name evidence="2" type="ORF">ACFFGY_04175</name>
</gene>
<protein>
    <recommendedName>
        <fullName evidence="4">DUF2232 domain-containing protein</fullName>
    </recommendedName>
</protein>
<name>A0ABV6JQ41_9PROT</name>
<keyword evidence="3" id="KW-1185">Reference proteome</keyword>
<proteinExistence type="predicted"/>
<feature type="transmembrane region" description="Helical" evidence="1">
    <location>
        <begin position="179"/>
        <end position="203"/>
    </location>
</feature>
<organism evidence="2 3">
    <name type="scientific">Roseomonas elaeocarpi</name>
    <dbReference type="NCBI Taxonomy" id="907779"/>
    <lineage>
        <taxon>Bacteria</taxon>
        <taxon>Pseudomonadati</taxon>
        <taxon>Pseudomonadota</taxon>
        <taxon>Alphaproteobacteria</taxon>
        <taxon>Acetobacterales</taxon>
        <taxon>Roseomonadaceae</taxon>
        <taxon>Roseomonas</taxon>
    </lineage>
</organism>
<feature type="transmembrane region" description="Helical" evidence="1">
    <location>
        <begin position="16"/>
        <end position="34"/>
    </location>
</feature>
<keyword evidence="1" id="KW-0812">Transmembrane</keyword>
<sequence>MPAAGSTQGLTSDPRILAGASAGLACAVATLWAVHGLPLGWVLLLLVTLPLFLAGLSFGTVAAGIGTVVGAAALLPTTGLAGAGNFLVASGLPAVTMVAAGLRGVLPGGAAPLAAAGLALSAGLPLALLGLWSAATVLVALWVTGPELEQGMTEALGAAMRDTGAASLDPAVLRRVVQAGIAMGGAFLALPAAVCGMAAQGFLARRGFALRATPRWSHVRLPGWYLPLLAVAVLVAWVSPGLLTLAAAVALLGPVFLQGLAVVHRRLRGPVLIPFYLVLVLLFLPVVAVLIGLGLFEQFGRKPDQT</sequence>
<dbReference type="EMBL" id="JBHLUN010000002">
    <property type="protein sequence ID" value="MFC0407432.1"/>
    <property type="molecule type" value="Genomic_DNA"/>
</dbReference>
<feature type="transmembrane region" description="Helical" evidence="1">
    <location>
        <begin position="118"/>
        <end position="143"/>
    </location>
</feature>
<reference evidence="2 3" key="1">
    <citation type="submission" date="2024-09" db="EMBL/GenBank/DDBJ databases">
        <authorList>
            <person name="Sun Q."/>
            <person name="Mori K."/>
        </authorList>
    </citation>
    <scope>NUCLEOTIDE SEQUENCE [LARGE SCALE GENOMIC DNA]</scope>
    <source>
        <strain evidence="2 3">TBRC 5777</strain>
    </source>
</reference>
<evidence type="ECO:0008006" key="4">
    <source>
        <dbReference type="Google" id="ProtNLM"/>
    </source>
</evidence>
<feature type="transmembrane region" description="Helical" evidence="1">
    <location>
        <begin position="86"/>
        <end position="106"/>
    </location>
</feature>
<evidence type="ECO:0000256" key="1">
    <source>
        <dbReference type="SAM" id="Phobius"/>
    </source>
</evidence>
<feature type="transmembrane region" description="Helical" evidence="1">
    <location>
        <begin position="224"/>
        <end position="253"/>
    </location>
</feature>
<keyword evidence="1" id="KW-0472">Membrane</keyword>
<dbReference type="RefSeq" id="WP_377043131.1">
    <property type="nucleotide sequence ID" value="NZ_JBHLUN010000002.1"/>
</dbReference>
<evidence type="ECO:0000313" key="3">
    <source>
        <dbReference type="Proteomes" id="UP001589865"/>
    </source>
</evidence>
<feature type="transmembrane region" description="Helical" evidence="1">
    <location>
        <begin position="41"/>
        <end position="74"/>
    </location>
</feature>
<keyword evidence="1" id="KW-1133">Transmembrane helix</keyword>
<dbReference type="Proteomes" id="UP001589865">
    <property type="component" value="Unassembled WGS sequence"/>
</dbReference>
<feature type="transmembrane region" description="Helical" evidence="1">
    <location>
        <begin position="273"/>
        <end position="296"/>
    </location>
</feature>
<evidence type="ECO:0000313" key="2">
    <source>
        <dbReference type="EMBL" id="MFC0407432.1"/>
    </source>
</evidence>